<gene>
    <name evidence="1" type="ORF">ADN01_07020</name>
</gene>
<name>A0A0P6YQ23_9CHLR</name>
<sequence>MRVVILQPSYIPWRGYFHQIALADVFVFYDDVKYDKNGWRNRNRIKTPQGPQWLTIPVLNKGVESQHTPIHEIRINDQTDWAKKHWNALQTNYARAPFFDAYASQLSAFYLSRPTYLTDLTIPQTVALARLLGITHTRFLRSSQLTGLSGVKTDRLLSILTQLGATHYLSGPSARDYLEEDKLRQAGIALEYMQYSYPSYPQLYPPFEGQVSILDLLFMTGPDALDYIVEQKDTPK</sequence>
<evidence type="ECO:0000313" key="2">
    <source>
        <dbReference type="Proteomes" id="UP000050501"/>
    </source>
</evidence>
<evidence type="ECO:0000313" key="1">
    <source>
        <dbReference type="EMBL" id="KPL85113.1"/>
    </source>
</evidence>
<dbReference type="STRING" id="229921.ADN01_07020"/>
<dbReference type="EMBL" id="LGCM01000027">
    <property type="protein sequence ID" value="KPL85113.1"/>
    <property type="molecule type" value="Genomic_DNA"/>
</dbReference>
<dbReference type="Proteomes" id="UP000050501">
    <property type="component" value="Unassembled WGS sequence"/>
</dbReference>
<accession>A0A0P6YQ23</accession>
<comment type="caution">
    <text evidence="1">The sequence shown here is derived from an EMBL/GenBank/DDBJ whole genome shotgun (WGS) entry which is preliminary data.</text>
</comment>
<reference evidence="1 2" key="1">
    <citation type="submission" date="2015-07" db="EMBL/GenBank/DDBJ databases">
        <title>Genome sequence of Levilinea saccharolytica DSM 16555.</title>
        <authorList>
            <person name="Hemp J."/>
            <person name="Ward L.M."/>
            <person name="Pace L.A."/>
            <person name="Fischer W.W."/>
        </authorList>
    </citation>
    <scope>NUCLEOTIDE SEQUENCE [LARGE SCALE GENOMIC DNA]</scope>
    <source>
        <strain evidence="1 2">KIBI-1</strain>
    </source>
</reference>
<dbReference type="Pfam" id="PF08889">
    <property type="entry name" value="WbqC"/>
    <property type="match status" value="1"/>
</dbReference>
<dbReference type="InterPro" id="IPR014985">
    <property type="entry name" value="WbqC"/>
</dbReference>
<dbReference type="RefSeq" id="WP_062418599.1">
    <property type="nucleotide sequence ID" value="NZ_DF967974.1"/>
</dbReference>
<dbReference type="AlphaFoldDB" id="A0A0P6YQ23"/>
<dbReference type="OrthoDB" id="3611744at2"/>
<proteinExistence type="predicted"/>
<keyword evidence="2" id="KW-1185">Reference proteome</keyword>
<organism evidence="1 2">
    <name type="scientific">Levilinea saccharolytica</name>
    <dbReference type="NCBI Taxonomy" id="229921"/>
    <lineage>
        <taxon>Bacteria</taxon>
        <taxon>Bacillati</taxon>
        <taxon>Chloroflexota</taxon>
        <taxon>Anaerolineae</taxon>
        <taxon>Anaerolineales</taxon>
        <taxon>Anaerolineaceae</taxon>
        <taxon>Levilinea</taxon>
    </lineage>
</organism>
<dbReference type="PATRIC" id="fig|229921.5.peg.2293"/>
<evidence type="ECO:0008006" key="3">
    <source>
        <dbReference type="Google" id="ProtNLM"/>
    </source>
</evidence>
<protein>
    <recommendedName>
        <fullName evidence="3">WbqC-like protein</fullName>
    </recommendedName>
</protein>